<proteinExistence type="predicted"/>
<dbReference type="InterPro" id="IPR051564">
    <property type="entry name" value="LRR_receptor-like_kinase"/>
</dbReference>
<comment type="caution">
    <text evidence="1">The sequence shown here is derived from an EMBL/GenBank/DDBJ whole genome shotgun (WGS) entry which is preliminary data.</text>
</comment>
<gene>
    <name evidence="1" type="ORF">Adt_37457</name>
</gene>
<keyword evidence="1" id="KW-0418">Kinase</keyword>
<keyword evidence="1" id="KW-0808">Transferase</keyword>
<name>A0ABD1QKG6_9LAMI</name>
<organism evidence="1 2">
    <name type="scientific">Abeliophyllum distichum</name>
    <dbReference type="NCBI Taxonomy" id="126358"/>
    <lineage>
        <taxon>Eukaryota</taxon>
        <taxon>Viridiplantae</taxon>
        <taxon>Streptophyta</taxon>
        <taxon>Embryophyta</taxon>
        <taxon>Tracheophyta</taxon>
        <taxon>Spermatophyta</taxon>
        <taxon>Magnoliopsida</taxon>
        <taxon>eudicotyledons</taxon>
        <taxon>Gunneridae</taxon>
        <taxon>Pentapetalae</taxon>
        <taxon>asterids</taxon>
        <taxon>lamiids</taxon>
        <taxon>Lamiales</taxon>
        <taxon>Oleaceae</taxon>
        <taxon>Forsythieae</taxon>
        <taxon>Abeliophyllum</taxon>
    </lineage>
</organism>
<dbReference type="PANTHER" id="PTHR48055:SF57">
    <property type="entry name" value="PROTEIN KINASE DOMAIN-CONTAINING PROTEIN"/>
    <property type="match status" value="1"/>
</dbReference>
<dbReference type="Gene3D" id="1.10.510.10">
    <property type="entry name" value="Transferase(Phosphotransferase) domain 1"/>
    <property type="match status" value="1"/>
</dbReference>
<dbReference type="Proteomes" id="UP001604336">
    <property type="component" value="Unassembled WGS sequence"/>
</dbReference>
<dbReference type="PANTHER" id="PTHR48055">
    <property type="entry name" value="LEUCINE-RICH REPEAT RECEPTOR PROTEIN KINASE EMS1"/>
    <property type="match status" value="1"/>
</dbReference>
<protein>
    <submittedName>
        <fullName evidence="1">Leucine-rich repeat protein kinase family protein</fullName>
    </submittedName>
</protein>
<reference evidence="2" key="1">
    <citation type="submission" date="2024-07" db="EMBL/GenBank/DDBJ databases">
        <title>Two chromosome-level genome assemblies of Korean endemic species Abeliophyllum distichum and Forsythia ovata (Oleaceae).</title>
        <authorList>
            <person name="Jang H."/>
        </authorList>
    </citation>
    <scope>NUCLEOTIDE SEQUENCE [LARGE SCALE GENOMIC DNA]</scope>
</reference>
<evidence type="ECO:0000313" key="2">
    <source>
        <dbReference type="Proteomes" id="UP001604336"/>
    </source>
</evidence>
<sequence length="112" mass="13107">MEPQDWYRPLADVYSYGIVLMEILTRKKPTDDMFVGELTIRRWVFESFPDSIMDIVNVDVPRGEEENINARESCLKLLLGLALECTVDLPEERLDMEEVVVRLKKIKIEFLS</sequence>
<dbReference type="InterPro" id="IPR011009">
    <property type="entry name" value="Kinase-like_dom_sf"/>
</dbReference>
<dbReference type="GO" id="GO:0016301">
    <property type="term" value="F:kinase activity"/>
    <property type="evidence" value="ECO:0007669"/>
    <property type="project" value="UniProtKB-KW"/>
</dbReference>
<accession>A0ABD1QKG6</accession>
<keyword evidence="2" id="KW-1185">Reference proteome</keyword>
<dbReference type="SUPFAM" id="SSF56112">
    <property type="entry name" value="Protein kinase-like (PK-like)"/>
    <property type="match status" value="1"/>
</dbReference>
<dbReference type="EMBL" id="JBFOLK010000011">
    <property type="protein sequence ID" value="KAL2476721.1"/>
    <property type="molecule type" value="Genomic_DNA"/>
</dbReference>
<evidence type="ECO:0000313" key="1">
    <source>
        <dbReference type="EMBL" id="KAL2476721.1"/>
    </source>
</evidence>
<dbReference type="AlphaFoldDB" id="A0ABD1QKG6"/>